<evidence type="ECO:0000313" key="3">
    <source>
        <dbReference type="EMBL" id="QBE48071.1"/>
    </source>
</evidence>
<dbReference type="PANTHER" id="PTHR43008">
    <property type="entry name" value="BENZIL REDUCTASE"/>
    <property type="match status" value="1"/>
</dbReference>
<proteinExistence type="inferred from homology"/>
<dbReference type="PANTHER" id="PTHR43008:SF4">
    <property type="entry name" value="CHAIN DEHYDROGENASE, PUTATIVE (AFU_ORTHOLOGUE AFUA_4G08710)-RELATED"/>
    <property type="match status" value="1"/>
</dbReference>
<dbReference type="Pfam" id="PF00106">
    <property type="entry name" value="adh_short"/>
    <property type="match status" value="1"/>
</dbReference>
<reference evidence="3 4" key="1">
    <citation type="submission" date="2019-02" db="EMBL/GenBank/DDBJ databases">
        <authorList>
            <person name="Sun L."/>
            <person name="Pan D."/>
            <person name="Wu X."/>
        </authorList>
    </citation>
    <scope>NUCLEOTIDE SEQUENCE [LARGE SCALE GENOMIC DNA]</scope>
    <source>
        <strain evidence="3 4">JW-1</strain>
    </source>
</reference>
<comment type="similarity">
    <text evidence="1">Belongs to the short-chain dehydrogenases/reductases (SDR) family.</text>
</comment>
<organism evidence="3 4">
    <name type="scientific">Leucobacter triazinivorans</name>
    <dbReference type="NCBI Taxonomy" id="1784719"/>
    <lineage>
        <taxon>Bacteria</taxon>
        <taxon>Bacillati</taxon>
        <taxon>Actinomycetota</taxon>
        <taxon>Actinomycetes</taxon>
        <taxon>Micrococcales</taxon>
        <taxon>Microbacteriaceae</taxon>
        <taxon>Leucobacter</taxon>
    </lineage>
</organism>
<dbReference type="InterPro" id="IPR036291">
    <property type="entry name" value="NAD(P)-bd_dom_sf"/>
</dbReference>
<keyword evidence="4" id="KW-1185">Reference proteome</keyword>
<dbReference type="AlphaFoldDB" id="A0A4P6KDR4"/>
<protein>
    <submittedName>
        <fullName evidence="3">SDR family NAD(P)-dependent oxidoreductase</fullName>
    </submittedName>
</protein>
<dbReference type="Gene3D" id="3.40.50.720">
    <property type="entry name" value="NAD(P)-binding Rossmann-like Domain"/>
    <property type="match status" value="1"/>
</dbReference>
<evidence type="ECO:0000256" key="2">
    <source>
        <dbReference type="ARBA" id="ARBA00023002"/>
    </source>
</evidence>
<dbReference type="PRINTS" id="PR00081">
    <property type="entry name" value="GDHRDH"/>
</dbReference>
<sequence length="260" mass="26604">MSGSLSGMHVLVTGGGSGIARAAAERYHREGAVVTVLNRSRAGADAVRATSGGGIHAIVGDATDPEALRRAISEAVDTEGRLHHLTCGVGVFDGYARVSELSAEALMVAAEESWRVNVRSTLLAVNLAAPALRAARGSITLTLSESAFNAIGGGALYGSSKWALRGIVDHLSAELAPEIRVNGVAPGGTGGTRFGGLQSIGQTATADQVDGRDERIAAQTLLGVTAMPADHSGAYRFLADPVDARVITGVVIRSDGGRRL</sequence>
<dbReference type="Proteomes" id="UP000289260">
    <property type="component" value="Chromosome"/>
</dbReference>
<dbReference type="RefSeq" id="WP_130109220.1">
    <property type="nucleotide sequence ID" value="NZ_CP035806.1"/>
</dbReference>
<dbReference type="EMBL" id="CP035806">
    <property type="protein sequence ID" value="QBE48071.1"/>
    <property type="molecule type" value="Genomic_DNA"/>
</dbReference>
<gene>
    <name evidence="3" type="ORF">EVS81_03865</name>
</gene>
<dbReference type="SUPFAM" id="SSF51735">
    <property type="entry name" value="NAD(P)-binding Rossmann-fold domains"/>
    <property type="match status" value="1"/>
</dbReference>
<keyword evidence="2" id="KW-0560">Oxidoreductase</keyword>
<dbReference type="PROSITE" id="PS00061">
    <property type="entry name" value="ADH_SHORT"/>
    <property type="match status" value="1"/>
</dbReference>
<evidence type="ECO:0000256" key="1">
    <source>
        <dbReference type="ARBA" id="ARBA00006484"/>
    </source>
</evidence>
<name>A0A4P6KDR4_9MICO</name>
<dbReference type="KEGG" id="ltr:EVS81_03865"/>
<dbReference type="GO" id="GO:0050664">
    <property type="term" value="F:oxidoreductase activity, acting on NAD(P)H, oxygen as acceptor"/>
    <property type="evidence" value="ECO:0007669"/>
    <property type="project" value="TreeGrafter"/>
</dbReference>
<accession>A0A4P6KDR4</accession>
<dbReference type="InterPro" id="IPR020904">
    <property type="entry name" value="Sc_DH/Rdtase_CS"/>
</dbReference>
<dbReference type="OrthoDB" id="9803333at2"/>
<evidence type="ECO:0000313" key="4">
    <source>
        <dbReference type="Proteomes" id="UP000289260"/>
    </source>
</evidence>
<dbReference type="InterPro" id="IPR002347">
    <property type="entry name" value="SDR_fam"/>
</dbReference>